<feature type="domain" description="Plastocyanin-like" evidence="4">
    <location>
        <begin position="396"/>
        <end position="498"/>
    </location>
</feature>
<dbReference type="InterPro" id="IPR001117">
    <property type="entry name" value="Cu-oxidase_2nd"/>
</dbReference>
<dbReference type="PANTHER" id="PTHR11709:SF2">
    <property type="entry name" value="MULTICOPPER OXIDASE LPR1"/>
    <property type="match status" value="1"/>
</dbReference>
<keyword evidence="1" id="KW-0479">Metal-binding</keyword>
<accession>A0A2S3ZT74</accession>
<dbReference type="PANTHER" id="PTHR11709">
    <property type="entry name" value="MULTI-COPPER OXIDASE"/>
    <property type="match status" value="1"/>
</dbReference>
<dbReference type="Pfam" id="PF07731">
    <property type="entry name" value="Cu-oxidase_2"/>
    <property type="match status" value="1"/>
</dbReference>
<keyword evidence="7" id="KW-1185">Reference proteome</keyword>
<dbReference type="Pfam" id="PF07732">
    <property type="entry name" value="Cu-oxidase_3"/>
    <property type="match status" value="1"/>
</dbReference>
<dbReference type="Proteomes" id="UP000237061">
    <property type="component" value="Unassembled WGS sequence"/>
</dbReference>
<dbReference type="InterPro" id="IPR045087">
    <property type="entry name" value="Cu-oxidase_fam"/>
</dbReference>
<comment type="caution">
    <text evidence="6">The sequence shown here is derived from an EMBL/GenBank/DDBJ whole genome shotgun (WGS) entry which is preliminary data.</text>
</comment>
<dbReference type="CDD" id="cd13881">
    <property type="entry name" value="CuRO_2_McoC_like"/>
    <property type="match status" value="1"/>
</dbReference>
<dbReference type="InterPro" id="IPR011706">
    <property type="entry name" value="Cu-oxidase_C"/>
</dbReference>
<evidence type="ECO:0000313" key="7">
    <source>
        <dbReference type="Proteomes" id="UP000237061"/>
    </source>
</evidence>
<evidence type="ECO:0000313" key="6">
    <source>
        <dbReference type="EMBL" id="POH72461.1"/>
    </source>
</evidence>
<evidence type="ECO:0000256" key="2">
    <source>
        <dbReference type="ARBA" id="ARBA00023002"/>
    </source>
</evidence>
<dbReference type="RefSeq" id="WP_103466683.1">
    <property type="nucleotide sequence ID" value="NZ_PPXC01000013.1"/>
</dbReference>
<dbReference type="CDD" id="cd13853">
    <property type="entry name" value="CuRO_1_Tth-MCO_like"/>
    <property type="match status" value="1"/>
</dbReference>
<feature type="domain" description="Plastocyanin-like" evidence="3">
    <location>
        <begin position="217"/>
        <end position="295"/>
    </location>
</feature>
<sequence length="501" mass="53081">MQPLKRRTTLILGGTGILAAATGAAGLLWGQGTGTGLQTTGGQELSEPQALHSAEGHLQVKLSAAPGRVRVAGRDVDVFSYNGSLPGPTLFLRPGDQVNVGLENRLAAPTNLHVHGLHVSPEGNSDNALVSVDPGTSFDYEYRLPADHPPGVYWYHPHRHGSVADQIFGGLYGAIIVQDPQPVPVSRERILVISDISLDAGGSIAAVSAMEKMMGREGNLVLVNGQLNPALAALPGERERWRIINACTSRYLKLRLDGQAMQLLGLDSGRYQTPRDVEEVLLAPGNRADLLVTAAPGMAVLRTLPVDRGSMGSMMGGSNGNGQSRPGPDGTVLATLTVTGAPAAVPGPVPAQPEPRDLRSVAVTAHRELVFAMAMAMGMNSDTQGMGGGTGSGMMSFTINGKPFDPARVDTSVPAGAVEEWTLRNTSPMDHPVHLHVWPMQIIEQAGRPVDTPVWQDVVNVPARSSVRVRIAFDDFTGKTVYHCHILDHEDSGMMGVIEAR</sequence>
<protein>
    <submittedName>
        <fullName evidence="6">Copper oxidase</fullName>
    </submittedName>
</protein>
<evidence type="ECO:0000259" key="5">
    <source>
        <dbReference type="Pfam" id="PF07732"/>
    </source>
</evidence>
<dbReference type="EMBL" id="PPXC01000013">
    <property type="protein sequence ID" value="POH72461.1"/>
    <property type="molecule type" value="Genomic_DNA"/>
</dbReference>
<proteinExistence type="predicted"/>
<evidence type="ECO:0000259" key="4">
    <source>
        <dbReference type="Pfam" id="PF07731"/>
    </source>
</evidence>
<dbReference type="GO" id="GO:0016491">
    <property type="term" value="F:oxidoreductase activity"/>
    <property type="evidence" value="ECO:0007669"/>
    <property type="project" value="UniProtKB-KW"/>
</dbReference>
<keyword evidence="2" id="KW-0560">Oxidoreductase</keyword>
<evidence type="ECO:0000256" key="1">
    <source>
        <dbReference type="ARBA" id="ARBA00022723"/>
    </source>
</evidence>
<dbReference type="Pfam" id="PF00394">
    <property type="entry name" value="Cu-oxidase"/>
    <property type="match status" value="1"/>
</dbReference>
<dbReference type="AlphaFoldDB" id="A0A2S3ZT74"/>
<dbReference type="CDD" id="cd13900">
    <property type="entry name" value="CuRO_3_Tth-MCO_like"/>
    <property type="match status" value="1"/>
</dbReference>
<dbReference type="Gene3D" id="2.60.40.420">
    <property type="entry name" value="Cupredoxins - blue copper proteins"/>
    <property type="match status" value="3"/>
</dbReference>
<dbReference type="PROSITE" id="PS00080">
    <property type="entry name" value="MULTICOPPER_OXIDASE2"/>
    <property type="match status" value="1"/>
</dbReference>
<name>A0A2S3ZT74_ARTGL</name>
<gene>
    <name evidence="6" type="ORF">CVS27_15105</name>
</gene>
<reference evidence="6 7" key="1">
    <citation type="submission" date="2018-01" db="EMBL/GenBank/DDBJ databases">
        <title>Arthrobacter sp. nov., from glaciers in China.</title>
        <authorList>
            <person name="Liu Q."/>
            <person name="Xin Y.-H."/>
        </authorList>
    </citation>
    <scope>NUCLEOTIDE SEQUENCE [LARGE SCALE GENOMIC DNA]</scope>
    <source>
        <strain evidence="6 7">HLT2-12-2</strain>
    </source>
</reference>
<dbReference type="GO" id="GO:0005507">
    <property type="term" value="F:copper ion binding"/>
    <property type="evidence" value="ECO:0007669"/>
    <property type="project" value="InterPro"/>
</dbReference>
<evidence type="ECO:0000259" key="3">
    <source>
        <dbReference type="Pfam" id="PF00394"/>
    </source>
</evidence>
<feature type="domain" description="Plastocyanin-like" evidence="5">
    <location>
        <begin position="71"/>
        <end position="181"/>
    </location>
</feature>
<dbReference type="InterPro" id="IPR011707">
    <property type="entry name" value="Cu-oxidase-like_N"/>
</dbReference>
<dbReference type="InterPro" id="IPR008972">
    <property type="entry name" value="Cupredoxin"/>
</dbReference>
<dbReference type="SUPFAM" id="SSF49503">
    <property type="entry name" value="Cupredoxins"/>
    <property type="match status" value="3"/>
</dbReference>
<organism evidence="6 7">
    <name type="scientific">Arthrobacter glacialis</name>
    <dbReference type="NCBI Taxonomy" id="1664"/>
    <lineage>
        <taxon>Bacteria</taxon>
        <taxon>Bacillati</taxon>
        <taxon>Actinomycetota</taxon>
        <taxon>Actinomycetes</taxon>
        <taxon>Micrococcales</taxon>
        <taxon>Micrococcaceae</taxon>
        <taxon>Arthrobacter</taxon>
    </lineage>
</organism>
<dbReference type="InterPro" id="IPR002355">
    <property type="entry name" value="Cu_oxidase_Cu_BS"/>
</dbReference>